<keyword evidence="3 8" id="KW-0812">Transmembrane</keyword>
<dbReference type="SMART" id="SM00382">
    <property type="entry name" value="AAA"/>
    <property type="match status" value="1"/>
</dbReference>
<keyword evidence="5 11" id="KW-0067">ATP-binding</keyword>
<comment type="subcellular location">
    <subcellularLocation>
        <location evidence="1">Cell membrane</location>
        <topology evidence="1">Multi-pass membrane protein</topology>
    </subcellularLocation>
</comment>
<evidence type="ECO:0000256" key="8">
    <source>
        <dbReference type="SAM" id="Phobius"/>
    </source>
</evidence>
<evidence type="ECO:0000256" key="6">
    <source>
        <dbReference type="ARBA" id="ARBA00022989"/>
    </source>
</evidence>
<dbReference type="InterPro" id="IPR039421">
    <property type="entry name" value="Type_1_exporter"/>
</dbReference>
<accession>A0A9D2M2K0</accession>
<dbReference type="PANTHER" id="PTHR43394:SF1">
    <property type="entry name" value="ATP-BINDING CASSETTE SUB-FAMILY B MEMBER 10, MITOCHONDRIAL"/>
    <property type="match status" value="1"/>
</dbReference>
<gene>
    <name evidence="11" type="ORF">H9943_06400</name>
</gene>
<evidence type="ECO:0000313" key="12">
    <source>
        <dbReference type="Proteomes" id="UP000824209"/>
    </source>
</evidence>
<protein>
    <submittedName>
        <fullName evidence="11">ABC transporter ATP-binding protein/permease</fullName>
    </submittedName>
</protein>
<feature type="transmembrane region" description="Helical" evidence="8">
    <location>
        <begin position="142"/>
        <end position="165"/>
    </location>
</feature>
<comment type="caution">
    <text evidence="11">The sequence shown here is derived from an EMBL/GenBank/DDBJ whole genome shotgun (WGS) entry which is preliminary data.</text>
</comment>
<evidence type="ECO:0000256" key="7">
    <source>
        <dbReference type="ARBA" id="ARBA00023136"/>
    </source>
</evidence>
<dbReference type="Proteomes" id="UP000824209">
    <property type="component" value="Unassembled WGS sequence"/>
</dbReference>
<dbReference type="InterPro" id="IPR027417">
    <property type="entry name" value="P-loop_NTPase"/>
</dbReference>
<organism evidence="11 12">
    <name type="scientific">Candidatus Ruthenibacterium avium</name>
    <dbReference type="NCBI Taxonomy" id="2838751"/>
    <lineage>
        <taxon>Bacteria</taxon>
        <taxon>Bacillati</taxon>
        <taxon>Bacillota</taxon>
        <taxon>Clostridia</taxon>
        <taxon>Eubacteriales</taxon>
        <taxon>Oscillospiraceae</taxon>
        <taxon>Ruthenibacterium</taxon>
    </lineage>
</organism>
<reference evidence="11" key="1">
    <citation type="journal article" date="2021" name="PeerJ">
        <title>Extensive microbial diversity within the chicken gut microbiome revealed by metagenomics and culture.</title>
        <authorList>
            <person name="Gilroy R."/>
            <person name="Ravi A."/>
            <person name="Getino M."/>
            <person name="Pursley I."/>
            <person name="Horton D.L."/>
            <person name="Alikhan N.F."/>
            <person name="Baker D."/>
            <person name="Gharbi K."/>
            <person name="Hall N."/>
            <person name="Watson M."/>
            <person name="Adriaenssens E.M."/>
            <person name="Foster-Nyarko E."/>
            <person name="Jarju S."/>
            <person name="Secka A."/>
            <person name="Antonio M."/>
            <person name="Oren A."/>
            <person name="Chaudhuri R.R."/>
            <person name="La Ragione R."/>
            <person name="Hildebrand F."/>
            <person name="Pallen M.J."/>
        </authorList>
    </citation>
    <scope>NUCLEOTIDE SEQUENCE</scope>
    <source>
        <strain evidence="11">ChiBcec8-14828</strain>
    </source>
</reference>
<dbReference type="CDD" id="cd18540">
    <property type="entry name" value="ABC_6TM_exporter_like"/>
    <property type="match status" value="1"/>
</dbReference>
<keyword evidence="4" id="KW-0547">Nucleotide-binding</keyword>
<dbReference type="Gene3D" id="3.40.50.300">
    <property type="entry name" value="P-loop containing nucleotide triphosphate hydrolases"/>
    <property type="match status" value="1"/>
</dbReference>
<feature type="transmembrane region" description="Helical" evidence="8">
    <location>
        <begin position="68"/>
        <end position="90"/>
    </location>
</feature>
<keyword evidence="7 8" id="KW-0472">Membrane</keyword>
<evidence type="ECO:0000256" key="1">
    <source>
        <dbReference type="ARBA" id="ARBA00004651"/>
    </source>
</evidence>
<sequence>MHEQKEYQNTKVDLRVWKRLIAYAMRRPQTVIRLMLTLLVVACVDLAYPQLTRFAIDYFIAGNTTEGIGLFAAVYAIVVILQGTGVFFFVRGAGKLEMDISYDIRQDAFSRLQQLSFSFYDTTSVGWLMARMGSDVSRLAEMIAWSLVDLCWSGFYVLGIIAVLLWMHWQLGLIVLCVAPVLAVLCVFFQRKILRQQRLVRAANSRITGAFNEGIMGAVTTKTLVREEAGCEEFRGLTGSMKQAAVRAALWSALFMPIVVALGSVSTALALSGGGKLVLGGVLGLGTLSAFLSYTTQLFDPIQQLANILAEMQAAQASAERVIDLLDTEPDIVDSPEVEAVYGTTLAPRRENWEPITGKIEFSHVDFRYKTGETVLHDFNLTVEPNQTIALVGETGSGKSTIVNLVCRFYEPTSGQVLIDGKDYRERSQLWLQSALGYVLQTPHLFSGTIAENIRFGKPDATMDEVKQAAKLACADGFIEAMEQGYDTQVGEGGGRLSTGQKQLICFARVLLADPRIFILDEATSSIDTETEQLIQTAISKVLSGRTSFVVAHRLSTIRGADQILVIDKGEIAEAGTHEELLARKGRYYQLYTHQYHSEAFDT</sequence>
<reference evidence="11" key="2">
    <citation type="submission" date="2021-04" db="EMBL/GenBank/DDBJ databases">
        <authorList>
            <person name="Gilroy R."/>
        </authorList>
    </citation>
    <scope>NUCLEOTIDE SEQUENCE</scope>
    <source>
        <strain evidence="11">ChiBcec8-14828</strain>
    </source>
</reference>
<evidence type="ECO:0000256" key="4">
    <source>
        <dbReference type="ARBA" id="ARBA00022741"/>
    </source>
</evidence>
<keyword evidence="2" id="KW-0813">Transport</keyword>
<keyword evidence="6 8" id="KW-1133">Transmembrane helix</keyword>
<dbReference type="FunFam" id="3.40.50.300:FF:000287">
    <property type="entry name" value="Multidrug ABC transporter ATP-binding protein"/>
    <property type="match status" value="1"/>
</dbReference>
<feature type="transmembrane region" description="Helical" evidence="8">
    <location>
        <begin position="248"/>
        <end position="271"/>
    </location>
</feature>
<name>A0A9D2M2K0_9FIRM</name>
<proteinExistence type="predicted"/>
<feature type="domain" description="ABC transporter" evidence="9">
    <location>
        <begin position="360"/>
        <end position="594"/>
    </location>
</feature>
<evidence type="ECO:0000313" key="11">
    <source>
        <dbReference type="EMBL" id="HJB40012.1"/>
    </source>
</evidence>
<dbReference type="EMBL" id="DWYA01000054">
    <property type="protein sequence ID" value="HJB40012.1"/>
    <property type="molecule type" value="Genomic_DNA"/>
</dbReference>
<dbReference type="CDD" id="cd03254">
    <property type="entry name" value="ABCC_Glucan_exporter_like"/>
    <property type="match status" value="1"/>
</dbReference>
<dbReference type="SUPFAM" id="SSF90123">
    <property type="entry name" value="ABC transporter transmembrane region"/>
    <property type="match status" value="1"/>
</dbReference>
<feature type="non-terminal residue" evidence="11">
    <location>
        <position position="603"/>
    </location>
</feature>
<dbReference type="Gene3D" id="1.20.1560.10">
    <property type="entry name" value="ABC transporter type 1, transmembrane domain"/>
    <property type="match status" value="1"/>
</dbReference>
<evidence type="ECO:0000256" key="3">
    <source>
        <dbReference type="ARBA" id="ARBA00022692"/>
    </source>
</evidence>
<evidence type="ECO:0000256" key="5">
    <source>
        <dbReference type="ARBA" id="ARBA00022840"/>
    </source>
</evidence>
<dbReference type="GO" id="GO:0015421">
    <property type="term" value="F:ABC-type oligopeptide transporter activity"/>
    <property type="evidence" value="ECO:0007669"/>
    <property type="project" value="TreeGrafter"/>
</dbReference>
<dbReference type="Pfam" id="PF00664">
    <property type="entry name" value="ABC_membrane"/>
    <property type="match status" value="1"/>
</dbReference>
<dbReference type="PANTHER" id="PTHR43394">
    <property type="entry name" value="ATP-DEPENDENT PERMEASE MDL1, MITOCHONDRIAL"/>
    <property type="match status" value="1"/>
</dbReference>
<dbReference type="InterPro" id="IPR011527">
    <property type="entry name" value="ABC1_TM_dom"/>
</dbReference>
<feature type="transmembrane region" description="Helical" evidence="8">
    <location>
        <begin position="30"/>
        <end position="48"/>
    </location>
</feature>
<dbReference type="InterPro" id="IPR003593">
    <property type="entry name" value="AAA+_ATPase"/>
</dbReference>
<evidence type="ECO:0000259" key="10">
    <source>
        <dbReference type="PROSITE" id="PS50929"/>
    </source>
</evidence>
<dbReference type="InterPro" id="IPR036640">
    <property type="entry name" value="ABC1_TM_sf"/>
</dbReference>
<dbReference type="Pfam" id="PF00005">
    <property type="entry name" value="ABC_tran"/>
    <property type="match status" value="1"/>
</dbReference>
<dbReference type="GO" id="GO:0005524">
    <property type="term" value="F:ATP binding"/>
    <property type="evidence" value="ECO:0007669"/>
    <property type="project" value="UniProtKB-KW"/>
</dbReference>
<dbReference type="GO" id="GO:0016887">
    <property type="term" value="F:ATP hydrolysis activity"/>
    <property type="evidence" value="ECO:0007669"/>
    <property type="project" value="InterPro"/>
</dbReference>
<evidence type="ECO:0000259" key="9">
    <source>
        <dbReference type="PROSITE" id="PS50893"/>
    </source>
</evidence>
<dbReference type="SUPFAM" id="SSF52540">
    <property type="entry name" value="P-loop containing nucleoside triphosphate hydrolases"/>
    <property type="match status" value="1"/>
</dbReference>
<dbReference type="GO" id="GO:0005886">
    <property type="term" value="C:plasma membrane"/>
    <property type="evidence" value="ECO:0007669"/>
    <property type="project" value="UniProtKB-SubCell"/>
</dbReference>
<dbReference type="AlphaFoldDB" id="A0A9D2M2K0"/>
<dbReference type="PROSITE" id="PS50893">
    <property type="entry name" value="ABC_TRANSPORTER_2"/>
    <property type="match status" value="1"/>
</dbReference>
<evidence type="ECO:0000256" key="2">
    <source>
        <dbReference type="ARBA" id="ARBA00022448"/>
    </source>
</evidence>
<feature type="domain" description="ABC transmembrane type-1" evidence="10">
    <location>
        <begin position="34"/>
        <end position="314"/>
    </location>
</feature>
<feature type="transmembrane region" description="Helical" evidence="8">
    <location>
        <begin position="171"/>
        <end position="189"/>
    </location>
</feature>
<dbReference type="PROSITE" id="PS50929">
    <property type="entry name" value="ABC_TM1F"/>
    <property type="match status" value="1"/>
</dbReference>
<dbReference type="InterPro" id="IPR003439">
    <property type="entry name" value="ABC_transporter-like_ATP-bd"/>
</dbReference>